<feature type="domain" description="F-box" evidence="1">
    <location>
        <begin position="10"/>
        <end position="56"/>
    </location>
</feature>
<dbReference type="PANTHER" id="PTHR31482:SF11">
    <property type="entry name" value="CYCLIN-LIKE F-BOX"/>
    <property type="match status" value="1"/>
</dbReference>
<evidence type="ECO:0000259" key="1">
    <source>
        <dbReference type="PROSITE" id="PS50181"/>
    </source>
</evidence>
<reference evidence="2 3" key="1">
    <citation type="submission" date="2024-01" db="EMBL/GenBank/DDBJ databases">
        <title>The genomes of 5 underutilized Papilionoideae crops provide insights into root nodulation and disease resistance.</title>
        <authorList>
            <person name="Yuan L."/>
        </authorList>
    </citation>
    <scope>NUCLEOTIDE SEQUENCE [LARGE SCALE GENOMIC DNA]</scope>
    <source>
        <strain evidence="2">LY-2023</strain>
        <tissue evidence="2">Leaf</tissue>
    </source>
</reference>
<comment type="caution">
    <text evidence="2">The sequence shown here is derived from an EMBL/GenBank/DDBJ whole genome shotgun (WGS) entry which is preliminary data.</text>
</comment>
<dbReference type="Gene3D" id="1.20.1280.50">
    <property type="match status" value="1"/>
</dbReference>
<organism evidence="2 3">
    <name type="scientific">Clitoria ternatea</name>
    <name type="common">Butterfly pea</name>
    <dbReference type="NCBI Taxonomy" id="43366"/>
    <lineage>
        <taxon>Eukaryota</taxon>
        <taxon>Viridiplantae</taxon>
        <taxon>Streptophyta</taxon>
        <taxon>Embryophyta</taxon>
        <taxon>Tracheophyta</taxon>
        <taxon>Spermatophyta</taxon>
        <taxon>Magnoliopsida</taxon>
        <taxon>eudicotyledons</taxon>
        <taxon>Gunneridae</taxon>
        <taxon>Pentapetalae</taxon>
        <taxon>rosids</taxon>
        <taxon>fabids</taxon>
        <taxon>Fabales</taxon>
        <taxon>Fabaceae</taxon>
        <taxon>Papilionoideae</taxon>
        <taxon>50 kb inversion clade</taxon>
        <taxon>NPAAA clade</taxon>
        <taxon>indigoferoid/millettioid clade</taxon>
        <taxon>Phaseoleae</taxon>
        <taxon>Clitoria</taxon>
    </lineage>
</organism>
<dbReference type="Pfam" id="PF00646">
    <property type="entry name" value="F-box"/>
    <property type="match status" value="1"/>
</dbReference>
<keyword evidence="3" id="KW-1185">Reference proteome</keyword>
<dbReference type="PROSITE" id="PS50181">
    <property type="entry name" value="FBOX"/>
    <property type="match status" value="1"/>
</dbReference>
<dbReference type="InterPro" id="IPR001810">
    <property type="entry name" value="F-box_dom"/>
</dbReference>
<dbReference type="SUPFAM" id="SSF81383">
    <property type="entry name" value="F-box domain"/>
    <property type="match status" value="1"/>
</dbReference>
<dbReference type="PANTHER" id="PTHR31482">
    <property type="entry name" value="ESTS AU081301(E20138)"/>
    <property type="match status" value="1"/>
</dbReference>
<proteinExistence type="predicted"/>
<name>A0AAN9FQ22_CLITE</name>
<dbReference type="CDD" id="cd22162">
    <property type="entry name" value="F-box_AtSKIP3-like"/>
    <property type="match status" value="1"/>
</dbReference>
<dbReference type="SMART" id="SM00256">
    <property type="entry name" value="FBOX"/>
    <property type="match status" value="1"/>
</dbReference>
<accession>A0AAN9FQ22</accession>
<dbReference type="InterPro" id="IPR036047">
    <property type="entry name" value="F-box-like_dom_sf"/>
</dbReference>
<dbReference type="EMBL" id="JAYKXN010000006">
    <property type="protein sequence ID" value="KAK7279001.1"/>
    <property type="molecule type" value="Genomic_DNA"/>
</dbReference>
<dbReference type="Proteomes" id="UP001359559">
    <property type="component" value="Unassembled WGS sequence"/>
</dbReference>
<gene>
    <name evidence="2" type="ORF">RJT34_24042</name>
</gene>
<evidence type="ECO:0000313" key="2">
    <source>
        <dbReference type="EMBL" id="KAK7279001.1"/>
    </source>
</evidence>
<evidence type="ECO:0000313" key="3">
    <source>
        <dbReference type="Proteomes" id="UP001359559"/>
    </source>
</evidence>
<protein>
    <recommendedName>
        <fullName evidence="1">F-box domain-containing protein</fullName>
    </recommendedName>
</protein>
<dbReference type="AlphaFoldDB" id="A0AAN9FQ22"/>
<sequence length="320" mass="37221">MASKNARKSPIFLLDLPESTMDLILKRLSPIELCRMSKVCTSLRDRCQSDHLWEKHMKHKWGRIIGDVAYKEWQWHITSAKQGNLLNQQTNQNGSLGSFTGAWPNLYLGSYLQDFRLLIGRRSNNFLMPLYFSLQTGRFWFPAQVYKGLMIHNALVSYDKESDSFQGRYQSDGWRCLGKNIEWDMVRAPAIDSLPNVLYVSDCLDNLKPGDHIEIQWRGSTQCPYDWWFAIIGHLDLCNANENHCQCHGNDTLMVEFRQYSEASNMRRIRLSRKNKGEQGNQIGGFYGGIRKLENEDEIVTWKKLLSNQMQVHATWLSMT</sequence>